<evidence type="ECO:0000256" key="3">
    <source>
        <dbReference type="SAM" id="SignalP"/>
    </source>
</evidence>
<feature type="region of interest" description="Disordered" evidence="1">
    <location>
        <begin position="164"/>
        <end position="214"/>
    </location>
</feature>
<keyword evidence="2" id="KW-0472">Membrane</keyword>
<feature type="compositionally biased region" description="Polar residues" evidence="1">
    <location>
        <begin position="409"/>
        <end position="422"/>
    </location>
</feature>
<organism evidence="4 5">
    <name type="scientific">Hebeloma cylindrosporum</name>
    <dbReference type="NCBI Taxonomy" id="76867"/>
    <lineage>
        <taxon>Eukaryota</taxon>
        <taxon>Fungi</taxon>
        <taxon>Dikarya</taxon>
        <taxon>Basidiomycota</taxon>
        <taxon>Agaricomycotina</taxon>
        <taxon>Agaricomycetes</taxon>
        <taxon>Agaricomycetidae</taxon>
        <taxon>Agaricales</taxon>
        <taxon>Agaricineae</taxon>
        <taxon>Hymenogastraceae</taxon>
        <taxon>Hebeloma</taxon>
    </lineage>
</organism>
<dbReference type="Gene3D" id="2.60.120.260">
    <property type="entry name" value="Galactose-binding domain-like"/>
    <property type="match status" value="1"/>
</dbReference>
<evidence type="ECO:0000313" key="5">
    <source>
        <dbReference type="Proteomes" id="UP000053424"/>
    </source>
</evidence>
<sequence length="435" mass="46038">MRIQLYALVLVLLSWVLLLQVNAQRNVTLDDQDIAIVYAPPGSWSQTHRTSLDHGGSHMLTEDPAATATFNFTGTAIYFLSPRWPYSVNVAISLDSSPIVIVDLVDYSRPDVGSGAETVKSDVVWMSLGLANTHHTLVVSVAPGQPYAIVDALRYTEVDPTSSFATSSSSSPSSLSSSSSQSSVSTISTTPSLSGPSLSSSASPTITAVSSTDDPGAVRRKNLAIALGSIAGVIALLLIFGLLCFLSLSRRRKRLSDAWSIDGSSYDGNYANSSGQRYSQSQWASGDIYPVGQRVSQGFVGEMSAPQPAQQGFYVHPQHQYGQYANGAAPSTDRYIAGNSPQQVVGPHSPLLANESTVGVNTLSPLNADDLPGYDTAPAFARPGRGQPLVVVGGLGDSEMGPYKEVRNGTPTNQQLSPTRETPASCAVRSSRRLL</sequence>
<evidence type="ECO:0000256" key="1">
    <source>
        <dbReference type="SAM" id="MobiDB-lite"/>
    </source>
</evidence>
<keyword evidence="2" id="KW-0812">Transmembrane</keyword>
<dbReference type="STRING" id="686832.A0A0C3C342"/>
<dbReference type="AlphaFoldDB" id="A0A0C3C342"/>
<reference evidence="5" key="2">
    <citation type="submission" date="2015-01" db="EMBL/GenBank/DDBJ databases">
        <title>Evolutionary Origins and Diversification of the Mycorrhizal Mutualists.</title>
        <authorList>
            <consortium name="DOE Joint Genome Institute"/>
            <consortium name="Mycorrhizal Genomics Consortium"/>
            <person name="Kohler A."/>
            <person name="Kuo A."/>
            <person name="Nagy L.G."/>
            <person name="Floudas D."/>
            <person name="Copeland A."/>
            <person name="Barry K.W."/>
            <person name="Cichocki N."/>
            <person name="Veneault-Fourrey C."/>
            <person name="LaButti K."/>
            <person name="Lindquist E.A."/>
            <person name="Lipzen A."/>
            <person name="Lundell T."/>
            <person name="Morin E."/>
            <person name="Murat C."/>
            <person name="Riley R."/>
            <person name="Ohm R."/>
            <person name="Sun H."/>
            <person name="Tunlid A."/>
            <person name="Henrissat B."/>
            <person name="Grigoriev I.V."/>
            <person name="Hibbett D.S."/>
            <person name="Martin F."/>
        </authorList>
    </citation>
    <scope>NUCLEOTIDE SEQUENCE [LARGE SCALE GENOMIC DNA]</scope>
    <source>
        <strain evidence="5">h7</strain>
    </source>
</reference>
<evidence type="ECO:0008006" key="6">
    <source>
        <dbReference type="Google" id="ProtNLM"/>
    </source>
</evidence>
<proteinExistence type="predicted"/>
<gene>
    <name evidence="4" type="ORF">M413DRAFT_240290</name>
</gene>
<feature type="chain" id="PRO_5002162052" description="Mid2 domain-containing protein" evidence="3">
    <location>
        <begin position="24"/>
        <end position="435"/>
    </location>
</feature>
<accession>A0A0C3C342</accession>
<protein>
    <recommendedName>
        <fullName evidence="6">Mid2 domain-containing protein</fullName>
    </recommendedName>
</protein>
<feature type="region of interest" description="Disordered" evidence="1">
    <location>
        <begin position="405"/>
        <end position="435"/>
    </location>
</feature>
<keyword evidence="5" id="KW-1185">Reference proteome</keyword>
<keyword evidence="3" id="KW-0732">Signal</keyword>
<dbReference type="EMBL" id="KN831789">
    <property type="protein sequence ID" value="KIM38674.1"/>
    <property type="molecule type" value="Genomic_DNA"/>
</dbReference>
<evidence type="ECO:0000256" key="2">
    <source>
        <dbReference type="SAM" id="Phobius"/>
    </source>
</evidence>
<keyword evidence="2" id="KW-1133">Transmembrane helix</keyword>
<name>A0A0C3C342_HEBCY</name>
<dbReference type="Proteomes" id="UP000053424">
    <property type="component" value="Unassembled WGS sequence"/>
</dbReference>
<feature type="transmembrane region" description="Helical" evidence="2">
    <location>
        <begin position="223"/>
        <end position="246"/>
    </location>
</feature>
<feature type="signal peptide" evidence="3">
    <location>
        <begin position="1"/>
        <end position="23"/>
    </location>
</feature>
<dbReference type="HOGENOM" id="CLU_619723_0_0_1"/>
<dbReference type="OrthoDB" id="3234968at2759"/>
<evidence type="ECO:0000313" key="4">
    <source>
        <dbReference type="EMBL" id="KIM38674.1"/>
    </source>
</evidence>
<feature type="compositionally biased region" description="Low complexity" evidence="1">
    <location>
        <begin position="164"/>
        <end position="208"/>
    </location>
</feature>
<reference evidence="4 5" key="1">
    <citation type="submission" date="2014-04" db="EMBL/GenBank/DDBJ databases">
        <authorList>
            <consortium name="DOE Joint Genome Institute"/>
            <person name="Kuo A."/>
            <person name="Gay G."/>
            <person name="Dore J."/>
            <person name="Kohler A."/>
            <person name="Nagy L.G."/>
            <person name="Floudas D."/>
            <person name="Copeland A."/>
            <person name="Barry K.W."/>
            <person name="Cichocki N."/>
            <person name="Veneault-Fourrey C."/>
            <person name="LaButti K."/>
            <person name="Lindquist E.A."/>
            <person name="Lipzen A."/>
            <person name="Lundell T."/>
            <person name="Morin E."/>
            <person name="Murat C."/>
            <person name="Sun H."/>
            <person name="Tunlid A."/>
            <person name="Henrissat B."/>
            <person name="Grigoriev I.V."/>
            <person name="Hibbett D.S."/>
            <person name="Martin F."/>
            <person name="Nordberg H.P."/>
            <person name="Cantor M.N."/>
            <person name="Hua S.X."/>
        </authorList>
    </citation>
    <scope>NUCLEOTIDE SEQUENCE [LARGE SCALE GENOMIC DNA]</scope>
    <source>
        <strain evidence="5">h7</strain>
    </source>
</reference>